<gene>
    <name evidence="2" type="ORF">SCOCK_180140</name>
</gene>
<dbReference type="RefSeq" id="WP_251487690.1">
    <property type="nucleotide sequence ID" value="NZ_CAJSLV010000046.1"/>
</dbReference>
<dbReference type="Proteomes" id="UP001152519">
    <property type="component" value="Unassembled WGS sequence"/>
</dbReference>
<dbReference type="SUPFAM" id="SSF54060">
    <property type="entry name" value="His-Me finger endonucleases"/>
    <property type="match status" value="1"/>
</dbReference>
<accession>A0A9W4DNB6</accession>
<evidence type="ECO:0000313" key="2">
    <source>
        <dbReference type="EMBL" id="CAG6392763.1"/>
    </source>
</evidence>
<comment type="caution">
    <text evidence="2">The sequence shown here is derived from an EMBL/GenBank/DDBJ whole genome shotgun (WGS) entry which is preliminary data.</text>
</comment>
<evidence type="ECO:0000256" key="1">
    <source>
        <dbReference type="SAM" id="MobiDB-lite"/>
    </source>
</evidence>
<keyword evidence="2" id="KW-0255">Endonuclease</keyword>
<keyword evidence="2" id="KW-0378">Hydrolase</keyword>
<reference evidence="2" key="1">
    <citation type="submission" date="2021-05" db="EMBL/GenBank/DDBJ databases">
        <authorList>
            <person name="Arsene-Ploetze F."/>
        </authorList>
    </citation>
    <scope>NUCLEOTIDE SEQUENCE</scope>
    <source>
        <strain evidence="2">DSM 42138</strain>
    </source>
</reference>
<organism evidence="2 3">
    <name type="scientific">Actinacidiphila cocklensis</name>
    <dbReference type="NCBI Taxonomy" id="887465"/>
    <lineage>
        <taxon>Bacteria</taxon>
        <taxon>Bacillati</taxon>
        <taxon>Actinomycetota</taxon>
        <taxon>Actinomycetes</taxon>
        <taxon>Kitasatosporales</taxon>
        <taxon>Streptomycetaceae</taxon>
        <taxon>Actinacidiphila</taxon>
    </lineage>
</organism>
<dbReference type="EMBL" id="CAJSLV010000046">
    <property type="protein sequence ID" value="CAG6392763.1"/>
    <property type="molecule type" value="Genomic_DNA"/>
</dbReference>
<protein>
    <submittedName>
        <fullName evidence="2">Recombination endonuclease VII</fullName>
    </submittedName>
</protein>
<feature type="region of interest" description="Disordered" evidence="1">
    <location>
        <begin position="61"/>
        <end position="86"/>
    </location>
</feature>
<dbReference type="InterPro" id="IPR044925">
    <property type="entry name" value="His-Me_finger_sf"/>
</dbReference>
<dbReference type="AlphaFoldDB" id="A0A9W4DNB6"/>
<name>A0A9W4DNB6_9ACTN</name>
<evidence type="ECO:0000313" key="3">
    <source>
        <dbReference type="Proteomes" id="UP001152519"/>
    </source>
</evidence>
<keyword evidence="3" id="KW-1185">Reference proteome</keyword>
<sequence length="86" mass="9620">MSSTSDRGYGADHQAIRKVLLDEAYGQPCHHCGHPMLKGQALDLDHTADRTGYRGFAHASCNRRDGARRGNARRRRSASLRTSEPW</sequence>
<keyword evidence="2" id="KW-0540">Nuclease</keyword>
<dbReference type="GO" id="GO:0004519">
    <property type="term" value="F:endonuclease activity"/>
    <property type="evidence" value="ECO:0007669"/>
    <property type="project" value="UniProtKB-KW"/>
</dbReference>
<proteinExistence type="predicted"/>